<dbReference type="EMBL" id="CP015118">
    <property type="protein sequence ID" value="ARN19179.1"/>
    <property type="molecule type" value="Genomic_DNA"/>
</dbReference>
<dbReference type="InterPro" id="IPR036812">
    <property type="entry name" value="NAD(P)_OxRdtase_dom_sf"/>
</dbReference>
<dbReference type="PANTHER" id="PTHR43364:SF6">
    <property type="entry name" value="OXIDOREDUCTASE-RELATED"/>
    <property type="match status" value="1"/>
</dbReference>
<dbReference type="RefSeq" id="WP_085749428.1">
    <property type="nucleotide sequence ID" value="NZ_BSPR01000002.1"/>
</dbReference>
<dbReference type="STRING" id="946333.A4W93_04200"/>
<dbReference type="PANTHER" id="PTHR43364">
    <property type="entry name" value="NADH-SPECIFIC METHYLGLYOXAL REDUCTASE-RELATED"/>
    <property type="match status" value="1"/>
</dbReference>
<dbReference type="InterPro" id="IPR023210">
    <property type="entry name" value="NADP_OxRdtase_dom"/>
</dbReference>
<dbReference type="Pfam" id="PF00248">
    <property type="entry name" value="Aldo_ket_red"/>
    <property type="match status" value="1"/>
</dbReference>
<evidence type="ECO:0000313" key="2">
    <source>
        <dbReference type="Proteomes" id="UP000193427"/>
    </source>
</evidence>
<dbReference type="InterPro" id="IPR050523">
    <property type="entry name" value="AKR_Detox_Biosynth"/>
</dbReference>
<reference evidence="1 2" key="1">
    <citation type="submission" date="2016-04" db="EMBL/GenBank/DDBJ databases">
        <title>Complete genome sequence of natural rubber-degrading, novel Gram-negative bacterium, Rhizobacter gummiphilus strain NS21.</title>
        <authorList>
            <person name="Tabata M."/>
            <person name="Kasai D."/>
            <person name="Fukuda M."/>
        </authorList>
    </citation>
    <scope>NUCLEOTIDE SEQUENCE [LARGE SCALE GENOMIC DNA]</scope>
    <source>
        <strain evidence="1 2">NS21</strain>
    </source>
</reference>
<dbReference type="KEGG" id="rgu:A4W93_04200"/>
<organism evidence="1 2">
    <name type="scientific">Piscinibacter gummiphilus</name>
    <dbReference type="NCBI Taxonomy" id="946333"/>
    <lineage>
        <taxon>Bacteria</taxon>
        <taxon>Pseudomonadati</taxon>
        <taxon>Pseudomonadota</taxon>
        <taxon>Betaproteobacteria</taxon>
        <taxon>Burkholderiales</taxon>
        <taxon>Sphaerotilaceae</taxon>
        <taxon>Piscinibacter</taxon>
    </lineage>
</organism>
<keyword evidence="2" id="KW-1185">Reference proteome</keyword>
<dbReference type="AlphaFoldDB" id="A0A1W6L4C3"/>
<gene>
    <name evidence="1" type="ORF">A4W93_04200</name>
</gene>
<dbReference type="SUPFAM" id="SSF51430">
    <property type="entry name" value="NAD(P)-linked oxidoreductase"/>
    <property type="match status" value="1"/>
</dbReference>
<dbReference type="OrthoDB" id="5488419at2"/>
<dbReference type="GO" id="GO:0005829">
    <property type="term" value="C:cytosol"/>
    <property type="evidence" value="ECO:0007669"/>
    <property type="project" value="TreeGrafter"/>
</dbReference>
<name>A0A1W6L4C3_9BURK</name>
<accession>A0A1W6L4C3</accession>
<sequence>MKHLPLGNDPSLHVSELCLGTMYFGTRIDEPTSFAILDRFVEAGGNFIDTANCYCFWTDGGRGGESEALIGRWLRSRGLRDRVVIASKVGAAPRDPSQPYSAFNREGLAASVIKAEAAASLKRLGVDRLDLYYAHVDDRATAFSQTLRALGTLVSDGDVRAVAASNYPTWRLALARDHARQAGLPLFRAVQMRHSYLEARHLRTPAPEATQFPVTPELVDYAGTDGELTVLGYSALLSGAYARPDRPLPADYDTPGADRRRAVLHEVARTLGATPNQVVLAWMLRGTVPVLPVLGVSSVAQLDEALAAPTLALDGETMRRLNDA</sequence>
<proteinExistence type="predicted"/>
<dbReference type="Gene3D" id="3.20.20.100">
    <property type="entry name" value="NADP-dependent oxidoreductase domain"/>
    <property type="match status" value="1"/>
</dbReference>
<protein>
    <submittedName>
        <fullName evidence="1">Uncharacterized protein</fullName>
    </submittedName>
</protein>
<evidence type="ECO:0000313" key="1">
    <source>
        <dbReference type="EMBL" id="ARN19179.1"/>
    </source>
</evidence>
<dbReference type="CDD" id="cd19752">
    <property type="entry name" value="AKR_unchar"/>
    <property type="match status" value="1"/>
</dbReference>
<dbReference type="Proteomes" id="UP000193427">
    <property type="component" value="Chromosome"/>
</dbReference>